<dbReference type="InterPro" id="IPR000644">
    <property type="entry name" value="CBS_dom"/>
</dbReference>
<proteinExistence type="predicted"/>
<dbReference type="Pfam" id="PF00571">
    <property type="entry name" value="CBS"/>
    <property type="match status" value="1"/>
</dbReference>
<dbReference type="Proteomes" id="UP000033901">
    <property type="component" value="Unassembled WGS sequence"/>
</dbReference>
<protein>
    <recommendedName>
        <fullName evidence="1">CBS domain-containing protein</fullName>
    </recommendedName>
</protein>
<sequence length="156" mass="17436">MYNTRTVMPAKLHAEASHLVGISNLKKEEATMTVRDMMSLLVVRGVVFVPPKATVWESDFILKWKMVGTVLVMDGDGEVFPGIVSEQDFAYFILAEKLAKTTPITEIMIPAERVTFATPEISKVVGLVSIRDLAFDFANIQDRKLLEREGYLLTVS</sequence>
<dbReference type="EMBL" id="LCIZ01000022">
    <property type="protein sequence ID" value="KKT66723.1"/>
    <property type="molecule type" value="Genomic_DNA"/>
</dbReference>
<feature type="domain" description="CBS" evidence="1">
    <location>
        <begin position="42"/>
        <end position="93"/>
    </location>
</feature>
<gene>
    <name evidence="2" type="ORF">UW61_C0022G0002</name>
</gene>
<name>A0A0G1J5V7_9BACT</name>
<dbReference type="Gene3D" id="3.10.580.10">
    <property type="entry name" value="CBS-domain"/>
    <property type="match status" value="1"/>
</dbReference>
<dbReference type="AlphaFoldDB" id="A0A0G1J5V7"/>
<evidence type="ECO:0000259" key="1">
    <source>
        <dbReference type="Pfam" id="PF00571"/>
    </source>
</evidence>
<reference evidence="2 3" key="1">
    <citation type="journal article" date="2015" name="Nature">
        <title>rRNA introns, odd ribosomes, and small enigmatic genomes across a large radiation of phyla.</title>
        <authorList>
            <person name="Brown C.T."/>
            <person name="Hug L.A."/>
            <person name="Thomas B.C."/>
            <person name="Sharon I."/>
            <person name="Castelle C.J."/>
            <person name="Singh A."/>
            <person name="Wilkins M.J."/>
            <person name="Williams K.H."/>
            <person name="Banfield J.F."/>
        </authorList>
    </citation>
    <scope>NUCLEOTIDE SEQUENCE [LARGE SCALE GENOMIC DNA]</scope>
</reference>
<evidence type="ECO:0000313" key="2">
    <source>
        <dbReference type="EMBL" id="KKT66723.1"/>
    </source>
</evidence>
<organism evidence="2 3">
    <name type="scientific">Candidatus Curtissbacteria bacterium GW2011_GWC1_44_33</name>
    <dbReference type="NCBI Taxonomy" id="1618413"/>
    <lineage>
        <taxon>Bacteria</taxon>
        <taxon>Candidatus Curtissiibacteriota</taxon>
    </lineage>
</organism>
<dbReference type="SUPFAM" id="SSF54631">
    <property type="entry name" value="CBS-domain pair"/>
    <property type="match status" value="1"/>
</dbReference>
<comment type="caution">
    <text evidence="2">The sequence shown here is derived from an EMBL/GenBank/DDBJ whole genome shotgun (WGS) entry which is preliminary data.</text>
</comment>
<accession>A0A0G1J5V7</accession>
<dbReference type="InterPro" id="IPR046342">
    <property type="entry name" value="CBS_dom_sf"/>
</dbReference>
<evidence type="ECO:0000313" key="3">
    <source>
        <dbReference type="Proteomes" id="UP000033901"/>
    </source>
</evidence>